<keyword evidence="3" id="KW-1185">Reference proteome</keyword>
<evidence type="ECO:0000313" key="2">
    <source>
        <dbReference type="EMBL" id="MDQ0176550.1"/>
    </source>
</evidence>
<gene>
    <name evidence="2" type="ORF">J2S08_002394</name>
</gene>
<name>A0ABT9WUU6_9BACI</name>
<accession>A0ABT9WUU6</accession>
<keyword evidence="1" id="KW-0472">Membrane</keyword>
<evidence type="ECO:0000313" key="3">
    <source>
        <dbReference type="Proteomes" id="UP001223586"/>
    </source>
</evidence>
<reference evidence="2 3" key="1">
    <citation type="submission" date="2023-07" db="EMBL/GenBank/DDBJ databases">
        <title>Genomic Encyclopedia of Type Strains, Phase IV (KMG-IV): sequencing the most valuable type-strain genomes for metagenomic binning, comparative biology and taxonomic classification.</title>
        <authorList>
            <person name="Goeker M."/>
        </authorList>
    </citation>
    <scope>NUCLEOTIDE SEQUENCE [LARGE SCALE GENOMIC DNA]</scope>
    <source>
        <strain evidence="2 3">DSM 23837</strain>
    </source>
</reference>
<sequence>MEQINMADGIFMMIAAFVIVILAATFGTILTKKYHKTNDPKKNMPLLATIITAVVFTIAYFLSVKNNTNIDFVLSWLILTIGLYFSASVVFFICFIIPKMHADG</sequence>
<keyword evidence="1" id="KW-1133">Transmembrane helix</keyword>
<organism evidence="2 3">
    <name type="scientific">Bacillus chungangensis</name>
    <dbReference type="NCBI Taxonomy" id="587633"/>
    <lineage>
        <taxon>Bacteria</taxon>
        <taxon>Bacillati</taxon>
        <taxon>Bacillota</taxon>
        <taxon>Bacilli</taxon>
        <taxon>Bacillales</taxon>
        <taxon>Bacillaceae</taxon>
        <taxon>Bacillus</taxon>
    </lineage>
</organism>
<feature type="transmembrane region" description="Helical" evidence="1">
    <location>
        <begin position="43"/>
        <end position="62"/>
    </location>
</feature>
<feature type="transmembrane region" description="Helical" evidence="1">
    <location>
        <begin position="12"/>
        <end position="31"/>
    </location>
</feature>
<dbReference type="RefSeq" id="WP_307229781.1">
    <property type="nucleotide sequence ID" value="NZ_JAUSTT010000013.1"/>
</dbReference>
<dbReference type="Proteomes" id="UP001223586">
    <property type="component" value="Unassembled WGS sequence"/>
</dbReference>
<dbReference type="EMBL" id="JAUSTT010000013">
    <property type="protein sequence ID" value="MDQ0176550.1"/>
    <property type="molecule type" value="Genomic_DNA"/>
</dbReference>
<comment type="caution">
    <text evidence="2">The sequence shown here is derived from an EMBL/GenBank/DDBJ whole genome shotgun (WGS) entry which is preliminary data.</text>
</comment>
<evidence type="ECO:0000256" key="1">
    <source>
        <dbReference type="SAM" id="Phobius"/>
    </source>
</evidence>
<protein>
    <submittedName>
        <fullName evidence="2">Branched-subunit amino acid ABC-type transport system permease component</fullName>
    </submittedName>
</protein>
<keyword evidence="1" id="KW-0812">Transmembrane</keyword>
<proteinExistence type="predicted"/>
<feature type="transmembrane region" description="Helical" evidence="1">
    <location>
        <begin position="74"/>
        <end position="97"/>
    </location>
</feature>